<feature type="coiled-coil region" evidence="1">
    <location>
        <begin position="264"/>
        <end position="409"/>
    </location>
</feature>
<protein>
    <recommendedName>
        <fullName evidence="2">DUF7745 domain-containing protein</fullName>
    </recommendedName>
</protein>
<dbReference type="EMBL" id="JABFAD010299685">
    <property type="protein sequence ID" value="MBA0818470.1"/>
    <property type="molecule type" value="Genomic_DNA"/>
</dbReference>
<gene>
    <name evidence="3" type="ORF">Gohar_025666</name>
</gene>
<dbReference type="PANTHER" id="PTHR48200:SF1">
    <property type="entry name" value="AMINOTRANSFERASE-LIKE PLANT MOBILE DOMAIN-CONTAINING PROTEIN"/>
    <property type="match status" value="1"/>
</dbReference>
<evidence type="ECO:0000313" key="4">
    <source>
        <dbReference type="Proteomes" id="UP000593560"/>
    </source>
</evidence>
<accession>A0A7J9I8T1</accession>
<name>A0A7J9I8T1_9ROSI</name>
<dbReference type="Proteomes" id="UP000593560">
    <property type="component" value="Unassembled WGS sequence"/>
</dbReference>
<keyword evidence="1" id="KW-0175">Coiled coil</keyword>
<feature type="non-terminal residue" evidence="3">
    <location>
        <position position="1"/>
    </location>
</feature>
<dbReference type="Pfam" id="PF24924">
    <property type="entry name" value="DUF7745"/>
    <property type="match status" value="1"/>
</dbReference>
<reference evidence="3 4" key="1">
    <citation type="journal article" date="2019" name="Genome Biol. Evol.">
        <title>Insights into the evolution of the New World diploid cottons (Gossypium, subgenus Houzingenia) based on genome sequencing.</title>
        <authorList>
            <person name="Grover C.E."/>
            <person name="Arick M.A. 2nd"/>
            <person name="Thrash A."/>
            <person name="Conover J.L."/>
            <person name="Sanders W.S."/>
            <person name="Peterson D.G."/>
            <person name="Frelichowski J.E."/>
            <person name="Scheffler J.A."/>
            <person name="Scheffler B.E."/>
            <person name="Wendel J.F."/>
        </authorList>
    </citation>
    <scope>NUCLEOTIDE SEQUENCE [LARGE SCALE GENOMIC DNA]</scope>
    <source>
        <strain evidence="3">0</strain>
        <tissue evidence="3">Leaf</tissue>
    </source>
</reference>
<evidence type="ECO:0000313" key="3">
    <source>
        <dbReference type="EMBL" id="MBA0818470.1"/>
    </source>
</evidence>
<feature type="domain" description="DUF7745" evidence="2">
    <location>
        <begin position="2"/>
        <end position="76"/>
    </location>
</feature>
<keyword evidence="4" id="KW-1185">Reference proteome</keyword>
<comment type="caution">
    <text evidence="3">The sequence shown here is derived from an EMBL/GenBank/DDBJ whole genome shotgun (WGS) entry which is preliminary data.</text>
</comment>
<sequence length="431" mass="50398">PYLLDIKVDKHLFRALAQFWNPAYSCFTFGKVDLLPTMEEYIALLRCPKIQANKAYSRAVNVLTFVKKLMSIIGINLILAHPNMKKRVDVFALSIYGLIVFPKALGHIDEAVSDFHFSKVDSFLSGIFRELFLIERISCYIEARRYFGGKMDSDSPKSPRRGRRMESLLNAIGYAPLLVSRQYRSRQFILVAQGLALCEFSDMSNAWNQTRRMKRFAVGLMKTPKYNGWWSKRVIDNILRPSQGGIRSMEEHPQVAPSELEIIKQDFERRNSELGIKIEQLEEEKMHLRLDVDVQMLDAKKLRKGNNKAEEDLDSLKTYYKKLRLSMRTTELGKMSEQWRQEIQEEKIRADRWEKKFQNAQLQPTIKLKASLNKIEELERKVKELETALQNSELRVELLEANNEHWKEQFHRSQGQVRDRDHIMGEAVAQI</sequence>
<dbReference type="AlphaFoldDB" id="A0A7J9I8T1"/>
<evidence type="ECO:0000256" key="1">
    <source>
        <dbReference type="SAM" id="Coils"/>
    </source>
</evidence>
<dbReference type="InterPro" id="IPR056647">
    <property type="entry name" value="DUF7745"/>
</dbReference>
<proteinExistence type="predicted"/>
<organism evidence="3 4">
    <name type="scientific">Gossypium harknessii</name>
    <dbReference type="NCBI Taxonomy" id="34285"/>
    <lineage>
        <taxon>Eukaryota</taxon>
        <taxon>Viridiplantae</taxon>
        <taxon>Streptophyta</taxon>
        <taxon>Embryophyta</taxon>
        <taxon>Tracheophyta</taxon>
        <taxon>Spermatophyta</taxon>
        <taxon>Magnoliopsida</taxon>
        <taxon>eudicotyledons</taxon>
        <taxon>Gunneridae</taxon>
        <taxon>Pentapetalae</taxon>
        <taxon>rosids</taxon>
        <taxon>malvids</taxon>
        <taxon>Malvales</taxon>
        <taxon>Malvaceae</taxon>
        <taxon>Malvoideae</taxon>
        <taxon>Gossypium</taxon>
    </lineage>
</organism>
<dbReference type="PANTHER" id="PTHR48200">
    <property type="entry name" value="PROTEIN, PUTATIVE-RELATED"/>
    <property type="match status" value="1"/>
</dbReference>
<evidence type="ECO:0000259" key="2">
    <source>
        <dbReference type="Pfam" id="PF24924"/>
    </source>
</evidence>
<dbReference type="OrthoDB" id="999483at2759"/>